<proteinExistence type="predicted"/>
<dbReference type="InterPro" id="IPR052894">
    <property type="entry name" value="AsmA-related"/>
</dbReference>
<gene>
    <name evidence="3" type="primary">asmA</name>
    <name evidence="3" type="ORF">EB837_15855</name>
</gene>
<evidence type="ECO:0000313" key="3">
    <source>
        <dbReference type="EMBL" id="ROU12445.1"/>
    </source>
</evidence>
<dbReference type="Proteomes" id="UP000268051">
    <property type="component" value="Unassembled WGS sequence"/>
</dbReference>
<feature type="region of interest" description="Disordered" evidence="1">
    <location>
        <begin position="597"/>
        <end position="616"/>
    </location>
</feature>
<evidence type="ECO:0000256" key="1">
    <source>
        <dbReference type="SAM" id="MobiDB-lite"/>
    </source>
</evidence>
<reference evidence="3 4" key="1">
    <citation type="submission" date="2018-10" db="EMBL/GenBank/DDBJ databases">
        <title>Horizontal transference of carbapenem resistance between Klebsiella pneumoniae and Kluyvera ascorbata during abdominal infection: a case report.</title>
        <authorList>
            <person name="Raro O.H.F."/>
            <person name="Lima-Morales D."/>
            <person name="Barth A.L."/>
            <person name="Paim T.G.S."/>
            <person name="Mott M.P."/>
            <person name="Riche C.V.W."/>
            <person name="Teixeira U.F."/>
            <person name="Waechter F."/>
            <person name="Dias C.A.G."/>
        </authorList>
    </citation>
    <scope>NUCLEOTIDE SEQUENCE [LARGE SCALE GENOMIC DNA]</scope>
    <source>
        <strain evidence="3 4">OT2</strain>
    </source>
</reference>
<dbReference type="RefSeq" id="WP_123651825.1">
    <property type="nucleotide sequence ID" value="NZ_RHFN01000017.1"/>
</dbReference>
<name>A0A3N2RYD1_9ENTR</name>
<dbReference type="InterPro" id="IPR007844">
    <property type="entry name" value="AsmA"/>
</dbReference>
<dbReference type="GO" id="GO:0090313">
    <property type="term" value="P:regulation of protein targeting to membrane"/>
    <property type="evidence" value="ECO:0007669"/>
    <property type="project" value="TreeGrafter"/>
</dbReference>
<dbReference type="OrthoDB" id="9766390at2"/>
<accession>A0A3N2RYD1</accession>
<comment type="caution">
    <text evidence="3">The sequence shown here is derived from an EMBL/GenBank/DDBJ whole genome shotgun (WGS) entry which is preliminary data.</text>
</comment>
<dbReference type="PANTHER" id="PTHR30441">
    <property type="entry name" value="DUF748 DOMAIN-CONTAINING PROTEIN"/>
    <property type="match status" value="1"/>
</dbReference>
<protein>
    <submittedName>
        <fullName evidence="3">Outer membrane assembly protein AsmA</fullName>
    </submittedName>
</protein>
<dbReference type="AlphaFoldDB" id="A0A3N2RYD1"/>
<evidence type="ECO:0000259" key="2">
    <source>
        <dbReference type="Pfam" id="PF05170"/>
    </source>
</evidence>
<organism evidence="3 4">
    <name type="scientific">Kluyvera ascorbata</name>
    <dbReference type="NCBI Taxonomy" id="51288"/>
    <lineage>
        <taxon>Bacteria</taxon>
        <taxon>Pseudomonadati</taxon>
        <taxon>Pseudomonadota</taxon>
        <taxon>Gammaproteobacteria</taxon>
        <taxon>Enterobacterales</taxon>
        <taxon>Enterobacteriaceae</taxon>
        <taxon>Kluyvera</taxon>
    </lineage>
</organism>
<dbReference type="GO" id="GO:0005886">
    <property type="term" value="C:plasma membrane"/>
    <property type="evidence" value="ECO:0007669"/>
    <property type="project" value="TreeGrafter"/>
</dbReference>
<sequence length="616" mass="67659">MRRILTTLMILLVVLVAGLSSLVLLVNPNDFRSYMVKQVEARSGYQLQLDGSLRWHVWPRLSILAGRMTLTAPGATAPLVRADNMRLDVALLPLLSHQLQVKQVMLKGAVIQLTPQTEAERAQNAPVAPKGTSLPQEPGDRGWSFDIGALQVVDSVLVFQHEDDEQVTVRDIRLQMEQDANHQAEVDFSGRLNRDQRDLTLSFSAQVQAGDYPQRLDAQLSQLSWQLQGADLPPQGISGNGSLNASWQDAAKKLSFSNLSLTANDSTLAGSGSVILGDSPVWVLNLQSDKLNLDNLLLHSDILPNGSSDAQMAQATPKLPRPVIANGVKVVPYSGLSGFEGTLAMTAKQISWRGMPFTNVSIAASNQRGLLQITQLEGSLDGGTLSLPGTLDTRDGTPQSEFQPKLDNIQIGSLLKAFNYPINMTGKMSLAGDFSGTVIDANHFRRDWQGQASIEMQNTRTEGLNFQQLVQQAVERSTDVRAQENYDSATQLDKMTTDIDLDSGILTLSNIRGSSSLMTLNGKGTLNLLKEEGDLQFAVQVTDGWQGQGKLIDMLKQTAIPLRVYGKWSELNYSLQVDQVLRRQLQNEAKRRLNDWAERNKGTQSGKEVQKLLDKQ</sequence>
<feature type="region of interest" description="Disordered" evidence="1">
    <location>
        <begin position="118"/>
        <end position="140"/>
    </location>
</feature>
<feature type="domain" description="AsmA" evidence="2">
    <location>
        <begin position="192"/>
        <end position="509"/>
    </location>
</feature>
<dbReference type="PANTHER" id="PTHR30441:SF4">
    <property type="entry name" value="PROTEIN ASMA"/>
    <property type="match status" value="1"/>
</dbReference>
<dbReference type="NCBIfam" id="NF008091">
    <property type="entry name" value="PRK10833.1"/>
    <property type="match status" value="1"/>
</dbReference>
<dbReference type="Pfam" id="PF05170">
    <property type="entry name" value="AsmA"/>
    <property type="match status" value="1"/>
</dbReference>
<evidence type="ECO:0000313" key="4">
    <source>
        <dbReference type="Proteomes" id="UP000268051"/>
    </source>
</evidence>
<dbReference type="EMBL" id="RHFN01000017">
    <property type="protein sequence ID" value="ROU12445.1"/>
    <property type="molecule type" value="Genomic_DNA"/>
</dbReference>